<name>A0A813ICW9_POLGL</name>
<dbReference type="EMBL" id="CAJNNW010006229">
    <property type="protein sequence ID" value="CAE8648124.1"/>
    <property type="molecule type" value="Genomic_DNA"/>
</dbReference>
<comment type="caution">
    <text evidence="3">The sequence shown here is derived from an EMBL/GenBank/DDBJ whole genome shotgun (WGS) entry which is preliminary data.</text>
</comment>
<dbReference type="Proteomes" id="UP000626109">
    <property type="component" value="Unassembled WGS sequence"/>
</dbReference>
<accession>A0A813ICW9</accession>
<evidence type="ECO:0000313" key="3">
    <source>
        <dbReference type="EMBL" id="CAE8648124.1"/>
    </source>
</evidence>
<evidence type="ECO:0000256" key="1">
    <source>
        <dbReference type="SAM" id="MobiDB-lite"/>
    </source>
</evidence>
<gene>
    <name evidence="3" type="ORF">PGLA2088_LOCUS6293</name>
</gene>
<feature type="domain" description="DUF4116" evidence="2">
    <location>
        <begin position="12"/>
        <end position="59"/>
    </location>
</feature>
<evidence type="ECO:0000259" key="2">
    <source>
        <dbReference type="Pfam" id="PF13475"/>
    </source>
</evidence>
<protein>
    <recommendedName>
        <fullName evidence="2">DUF4116 domain-containing protein</fullName>
    </recommendedName>
</protein>
<organism evidence="3 4">
    <name type="scientific">Polarella glacialis</name>
    <name type="common">Dinoflagellate</name>
    <dbReference type="NCBI Taxonomy" id="89957"/>
    <lineage>
        <taxon>Eukaryota</taxon>
        <taxon>Sar</taxon>
        <taxon>Alveolata</taxon>
        <taxon>Dinophyceae</taxon>
        <taxon>Suessiales</taxon>
        <taxon>Suessiaceae</taxon>
        <taxon>Polarella</taxon>
    </lineage>
</organism>
<proteinExistence type="predicted"/>
<dbReference type="Pfam" id="PF13475">
    <property type="entry name" value="DUF4116"/>
    <property type="match status" value="1"/>
</dbReference>
<evidence type="ECO:0000313" key="4">
    <source>
        <dbReference type="Proteomes" id="UP000626109"/>
    </source>
</evidence>
<sequence>MMKFVSEYVRADREFVLQLVSNNGRLLQFASEDLRADREVVLQAINQTPFALRYASADLLRTHTDVRLVAVEKLRPIFLRESSRVQGLAFYNSFAKEFLDTVPEIMAMIAEYVQPSGSVLPTASGSVGADEMSVVRASVTTSPAASSMPIEFVASSSSSTDIPIEFASSSSPSTGLRTEDPPPVCRKCQRASVRIDSRFCDMCGFRLGEHRSRSPRRRFDNADVTQQMEDRPDEDHHLEASEDGIKIGKVITNTCSIQGGNMPLDQKFRIIRLRLLGESAQARVKEEPPEELIVHCSQLLYTQETCKRRLRGWPYGEMLLGEVVDKWVKGEFHLNPEQDDWLLLEVVRRNGKLYSIDNRRLRILHEYQRRVPAQDVRVRIKCTEWPSSVDRFLAHFDTQCVGASIRER</sequence>
<dbReference type="AlphaFoldDB" id="A0A813ICW9"/>
<feature type="compositionally biased region" description="Basic and acidic residues" evidence="1">
    <location>
        <begin position="228"/>
        <end position="237"/>
    </location>
</feature>
<feature type="region of interest" description="Disordered" evidence="1">
    <location>
        <begin position="214"/>
        <end position="237"/>
    </location>
</feature>
<dbReference type="InterPro" id="IPR025197">
    <property type="entry name" value="DUF4116"/>
</dbReference>
<reference evidence="3" key="1">
    <citation type="submission" date="2021-02" db="EMBL/GenBank/DDBJ databases">
        <authorList>
            <person name="Dougan E. K."/>
            <person name="Rhodes N."/>
            <person name="Thang M."/>
            <person name="Chan C."/>
        </authorList>
    </citation>
    <scope>NUCLEOTIDE SEQUENCE</scope>
</reference>